<feature type="compositionally biased region" description="Polar residues" evidence="1">
    <location>
        <begin position="211"/>
        <end position="221"/>
    </location>
</feature>
<keyword evidence="3" id="KW-1185">Reference proteome</keyword>
<dbReference type="AlphaFoldDB" id="A0A2G8KMG1"/>
<feature type="region of interest" description="Disordered" evidence="1">
    <location>
        <begin position="60"/>
        <end position="484"/>
    </location>
</feature>
<feature type="compositionally biased region" description="Polar residues" evidence="1">
    <location>
        <begin position="329"/>
        <end position="351"/>
    </location>
</feature>
<feature type="compositionally biased region" description="Basic and acidic residues" evidence="1">
    <location>
        <begin position="451"/>
        <end position="462"/>
    </location>
</feature>
<evidence type="ECO:0000313" key="2">
    <source>
        <dbReference type="EMBL" id="PIK49157.1"/>
    </source>
</evidence>
<gene>
    <name evidence="2" type="ORF">BSL78_13991</name>
</gene>
<organism evidence="2 3">
    <name type="scientific">Stichopus japonicus</name>
    <name type="common">Sea cucumber</name>
    <dbReference type="NCBI Taxonomy" id="307972"/>
    <lineage>
        <taxon>Eukaryota</taxon>
        <taxon>Metazoa</taxon>
        <taxon>Echinodermata</taxon>
        <taxon>Eleutherozoa</taxon>
        <taxon>Echinozoa</taxon>
        <taxon>Holothuroidea</taxon>
        <taxon>Aspidochirotacea</taxon>
        <taxon>Aspidochirotida</taxon>
        <taxon>Stichopodidae</taxon>
        <taxon>Apostichopus</taxon>
    </lineage>
</organism>
<protein>
    <submittedName>
        <fullName evidence="2">Uncharacterized protein</fullName>
    </submittedName>
</protein>
<feature type="compositionally biased region" description="Basic residues" evidence="1">
    <location>
        <begin position="239"/>
        <end position="252"/>
    </location>
</feature>
<feature type="compositionally biased region" description="Polar residues" evidence="1">
    <location>
        <begin position="464"/>
        <end position="474"/>
    </location>
</feature>
<feature type="compositionally biased region" description="Polar residues" evidence="1">
    <location>
        <begin position="433"/>
        <end position="449"/>
    </location>
</feature>
<feature type="compositionally biased region" description="Polar residues" evidence="1">
    <location>
        <begin position="384"/>
        <end position="400"/>
    </location>
</feature>
<comment type="caution">
    <text evidence="2">The sequence shown here is derived from an EMBL/GenBank/DDBJ whole genome shotgun (WGS) entry which is preliminary data.</text>
</comment>
<accession>A0A2G8KMG1</accession>
<name>A0A2G8KMG1_STIJA</name>
<feature type="compositionally biased region" description="Polar residues" evidence="1">
    <location>
        <begin position="131"/>
        <end position="147"/>
    </location>
</feature>
<feature type="compositionally biased region" description="Polar residues" evidence="1">
    <location>
        <begin position="181"/>
        <end position="196"/>
    </location>
</feature>
<proteinExistence type="predicted"/>
<feature type="compositionally biased region" description="Polar residues" evidence="1">
    <location>
        <begin position="253"/>
        <end position="302"/>
    </location>
</feature>
<feature type="compositionally biased region" description="Basic and acidic residues" evidence="1">
    <location>
        <begin position="198"/>
        <end position="209"/>
    </location>
</feature>
<evidence type="ECO:0000256" key="1">
    <source>
        <dbReference type="SAM" id="MobiDB-lite"/>
    </source>
</evidence>
<evidence type="ECO:0000313" key="3">
    <source>
        <dbReference type="Proteomes" id="UP000230750"/>
    </source>
</evidence>
<dbReference type="Proteomes" id="UP000230750">
    <property type="component" value="Unassembled WGS sequence"/>
</dbReference>
<feature type="compositionally biased region" description="Polar residues" evidence="1">
    <location>
        <begin position="74"/>
        <end position="98"/>
    </location>
</feature>
<reference evidence="2 3" key="1">
    <citation type="journal article" date="2017" name="PLoS Biol.">
        <title>The sea cucumber genome provides insights into morphological evolution and visceral regeneration.</title>
        <authorList>
            <person name="Zhang X."/>
            <person name="Sun L."/>
            <person name="Yuan J."/>
            <person name="Sun Y."/>
            <person name="Gao Y."/>
            <person name="Zhang L."/>
            <person name="Li S."/>
            <person name="Dai H."/>
            <person name="Hamel J.F."/>
            <person name="Liu C."/>
            <person name="Yu Y."/>
            <person name="Liu S."/>
            <person name="Lin W."/>
            <person name="Guo K."/>
            <person name="Jin S."/>
            <person name="Xu P."/>
            <person name="Storey K.B."/>
            <person name="Huan P."/>
            <person name="Zhang T."/>
            <person name="Zhou Y."/>
            <person name="Zhang J."/>
            <person name="Lin C."/>
            <person name="Li X."/>
            <person name="Xing L."/>
            <person name="Huo D."/>
            <person name="Sun M."/>
            <person name="Wang L."/>
            <person name="Mercier A."/>
            <person name="Li F."/>
            <person name="Yang H."/>
            <person name="Xiang J."/>
        </authorList>
    </citation>
    <scope>NUCLEOTIDE SEQUENCE [LARGE SCALE GENOMIC DNA]</scope>
    <source>
        <strain evidence="2">Shaxun</strain>
        <tissue evidence="2">Muscle</tissue>
    </source>
</reference>
<sequence>MYSHTTLSHIPLPPGEIQEEQRFIIIKYTDSKPESKGLSTSRATAGEIQDKQQVIINAQAANQSQRNLAPAEPQQETTVKKCQNASSTQQEFQPSASNGAVGGKTAHQSELENGVGSDDAKRSDNIKGPNSAMTSPTQQEFQPSASNGAVGGKTAHQSEVESGAGSDDAKQSDNGKGPDSAKTSPTQQEFQPSASNGKADKEDRDERMKNKQTIPENQATQLEDDVEEDHFPPGCTKAFKAKARRKRAKARSKTNNEFLSSAQAANQSQKDSAPAKQQQETTVQKCQKASPTKQDIQPSASNGAIGGKTAHQSEQEGGVGSDDSKQSDNGKGPNSAQTSPTQQEFQPSASNGAVGGKTAHQSEQESGVGSDDAKQSDIAKGPNSAKTSPTQQEFQPSASNGAVGGKTAHQSEQESGVGSDDAKQSDIAKGPNSAKTSPTQQEFQPSTINGKADKEDRDERMKNKQTIPENQATQLEDDVEEDHFPPGCTKAFKRKARRKRAKVCCVRDKIAYTWLDEGSSFC</sequence>
<dbReference type="EMBL" id="MRZV01000478">
    <property type="protein sequence ID" value="PIK49157.1"/>
    <property type="molecule type" value="Genomic_DNA"/>
</dbReference>